<dbReference type="RefSeq" id="WP_139515437.1">
    <property type="nucleotide sequence ID" value="NZ_CP040896.1"/>
</dbReference>
<reference evidence="1 2" key="1">
    <citation type="submission" date="2019-06" db="EMBL/GenBank/DDBJ databases">
        <authorList>
            <person name="Srinivasan S."/>
        </authorList>
    </citation>
    <scope>NUCLEOTIDE SEQUENCE [LARGE SCALE GENOMIC DNA]</scope>
    <source>
        <strain evidence="1 2">17J68-5</strain>
    </source>
</reference>
<gene>
    <name evidence="1" type="ORF">FHG12_09100</name>
</gene>
<dbReference type="SUPFAM" id="SSF52309">
    <property type="entry name" value="N-(deoxy)ribosyltransferase-like"/>
    <property type="match status" value="1"/>
</dbReference>
<name>A0A5B7ZZG6_9BACT</name>
<dbReference type="Proteomes" id="UP000305398">
    <property type="component" value="Chromosome"/>
</dbReference>
<proteinExistence type="predicted"/>
<dbReference type="AlphaFoldDB" id="A0A5B7ZZG6"/>
<dbReference type="EMBL" id="CP040896">
    <property type="protein sequence ID" value="QDA60259.1"/>
    <property type="molecule type" value="Genomic_DNA"/>
</dbReference>
<dbReference type="KEGG" id="hyj:FHG12_09100"/>
<sequence>MSQAINPFTDEPIDNQSIVSHIKPREDLTDTTVAVRISQHNNPDDGSGVKFIEWDFLHNNAQDSEYQAIKPLIQGLWQNGYPLVDRREVISLQLLQAKLASASFPRTPKEKLDNLLLFIVSQQSEDGSSVSFSPTSLYKRLYFKSVAELAFYATALRDDGLVNFNPNNYDYYYLSLTHKGLLYAASLEQATAKSVLCFVAMSFDKAVNYLYTDAIKPALEATGFNAFRVDEHHPDAEQTINDAIIAGIKRSRFCIADFTQHKKGVYFEAGYALGRGMKVIYTCHSDEFKDSHFDTNHYPHIIYDTSEELRTRLIAKIEAWIKK</sequence>
<keyword evidence="2" id="KW-1185">Reference proteome</keyword>
<accession>A0A5B7ZZG6</accession>
<evidence type="ECO:0000313" key="1">
    <source>
        <dbReference type="EMBL" id="QDA60259.1"/>
    </source>
</evidence>
<organism evidence="1 2">
    <name type="scientific">Hymenobacter jejuensis</name>
    <dbReference type="NCBI Taxonomy" id="2502781"/>
    <lineage>
        <taxon>Bacteria</taxon>
        <taxon>Pseudomonadati</taxon>
        <taxon>Bacteroidota</taxon>
        <taxon>Cytophagia</taxon>
        <taxon>Cytophagales</taxon>
        <taxon>Hymenobacteraceae</taxon>
        <taxon>Hymenobacter</taxon>
    </lineage>
</organism>
<evidence type="ECO:0000313" key="2">
    <source>
        <dbReference type="Proteomes" id="UP000305398"/>
    </source>
</evidence>
<dbReference type="OrthoDB" id="284716at2"/>
<dbReference type="Gene3D" id="3.40.50.450">
    <property type="match status" value="1"/>
</dbReference>
<evidence type="ECO:0008006" key="3">
    <source>
        <dbReference type="Google" id="ProtNLM"/>
    </source>
</evidence>
<protein>
    <recommendedName>
        <fullName evidence="3">CD-NTase-associated protein 12/Pycsar effector protein TIR domain-containing protein</fullName>
    </recommendedName>
</protein>